<comment type="caution">
    <text evidence="2">The sequence shown here is derived from an EMBL/GenBank/DDBJ whole genome shotgun (WGS) entry which is preliminary data.</text>
</comment>
<organism evidence="2 3">
    <name type="scientific">Pelosinus baikalensis</name>
    <dbReference type="NCBI Taxonomy" id="2892015"/>
    <lineage>
        <taxon>Bacteria</taxon>
        <taxon>Bacillati</taxon>
        <taxon>Bacillota</taxon>
        <taxon>Negativicutes</taxon>
        <taxon>Selenomonadales</taxon>
        <taxon>Sporomusaceae</taxon>
        <taxon>Pelosinus</taxon>
    </lineage>
</organism>
<gene>
    <name evidence="2" type="ORF">LMF89_20860</name>
</gene>
<sequence length="355" mass="39494">MKYTIKLVWITMMIVIMGHESMPVAYGEIRMDNIERLPEWEMKKSSLGGTLLLSDSPEMVESDGILYQDKVEGSVRLFFYHVNASKTAKKMEVVLENKGKEVAHVNVSKFSLGGPGYAWLAVGKETQMSYFTGGAAEYQIDIPPGGVIPLAAEISATAVLPNMLINGIYDFTVDRQINVKVMMLPLFEESVTFSKIAQVLPADQWHLRGTFEGANRKLYSVDPYNPVLYRAVGITLADNVIDPYLQGIDAIDGTKVVNYGNYGVVYDIKPPGKNTRRISYYLVPLGGYYAGAIGIHHPEVNWSPLATPREKIHFEDNKWKEFSFLGTYDSSESLSFTFSPPGASNLPVKLVILSQ</sequence>
<name>A0ABS8HXB5_9FIRM</name>
<keyword evidence="3" id="KW-1185">Reference proteome</keyword>
<dbReference type="Proteomes" id="UP001165492">
    <property type="component" value="Unassembled WGS sequence"/>
</dbReference>
<reference evidence="2" key="1">
    <citation type="submission" date="2021-11" db="EMBL/GenBank/DDBJ databases">
        <title>Description of a new species Pelosinus isolated from the bottom sediments of Lake Baikal.</title>
        <authorList>
            <person name="Zakharyuk A."/>
        </authorList>
    </citation>
    <scope>NUCLEOTIDE SEQUENCE</scope>
    <source>
        <strain evidence="2">Bkl1</strain>
    </source>
</reference>
<keyword evidence="1" id="KW-0812">Transmembrane</keyword>
<accession>A0ABS8HXB5</accession>
<proteinExistence type="predicted"/>
<dbReference type="EMBL" id="JAJHJB010000040">
    <property type="protein sequence ID" value="MCC5467790.1"/>
    <property type="molecule type" value="Genomic_DNA"/>
</dbReference>
<evidence type="ECO:0000313" key="3">
    <source>
        <dbReference type="Proteomes" id="UP001165492"/>
    </source>
</evidence>
<evidence type="ECO:0000313" key="2">
    <source>
        <dbReference type="EMBL" id="MCC5467790.1"/>
    </source>
</evidence>
<keyword evidence="1" id="KW-0472">Membrane</keyword>
<keyword evidence="1" id="KW-1133">Transmembrane helix</keyword>
<dbReference type="RefSeq" id="WP_229536734.1">
    <property type="nucleotide sequence ID" value="NZ_JAJHJB010000040.1"/>
</dbReference>
<protein>
    <submittedName>
        <fullName evidence="2">Uncharacterized protein</fullName>
    </submittedName>
</protein>
<feature type="transmembrane region" description="Helical" evidence="1">
    <location>
        <begin position="7"/>
        <end position="26"/>
    </location>
</feature>
<evidence type="ECO:0000256" key="1">
    <source>
        <dbReference type="SAM" id="Phobius"/>
    </source>
</evidence>